<dbReference type="CDD" id="cd14728">
    <property type="entry name" value="Ere-like"/>
    <property type="match status" value="1"/>
</dbReference>
<dbReference type="PANTHER" id="PTHR31299">
    <property type="entry name" value="ESTERASE, PUTATIVE (AFU_ORTHOLOGUE AFUA_1G05850)-RELATED"/>
    <property type="match status" value="1"/>
</dbReference>
<accession>A0ABX0F8J0</accession>
<evidence type="ECO:0000313" key="2">
    <source>
        <dbReference type="EMBL" id="NGZ76705.1"/>
    </source>
</evidence>
<keyword evidence="1" id="KW-0732">Signal</keyword>
<dbReference type="InterPro" id="IPR052036">
    <property type="entry name" value="Hydrolase/PRTase-associated"/>
</dbReference>
<evidence type="ECO:0000256" key="1">
    <source>
        <dbReference type="SAM" id="SignalP"/>
    </source>
</evidence>
<dbReference type="Proteomes" id="UP000800303">
    <property type="component" value="Unassembled WGS sequence"/>
</dbReference>
<protein>
    <submittedName>
        <fullName evidence="2">Erythromycin esterase family protein</fullName>
    </submittedName>
</protein>
<dbReference type="Gene3D" id="1.20.1440.30">
    <property type="entry name" value="Biosynthetic Protein domain"/>
    <property type="match status" value="1"/>
</dbReference>
<organism evidence="2 3">
    <name type="scientific">Saccharibacillus alkalitolerans</name>
    <dbReference type="NCBI Taxonomy" id="2705290"/>
    <lineage>
        <taxon>Bacteria</taxon>
        <taxon>Bacillati</taxon>
        <taxon>Bacillota</taxon>
        <taxon>Bacilli</taxon>
        <taxon>Bacillales</taxon>
        <taxon>Paenibacillaceae</taxon>
        <taxon>Saccharibacillus</taxon>
    </lineage>
</organism>
<reference evidence="2 3" key="1">
    <citation type="submission" date="2020-01" db="EMBL/GenBank/DDBJ databases">
        <title>Polyphasic characterisation and genomic insights into a novel alkali tolerant bacterium VR-M41.</title>
        <authorList>
            <person name="Vemuluri V.R."/>
        </authorList>
    </citation>
    <scope>NUCLEOTIDE SEQUENCE [LARGE SCALE GENOMIC DNA]</scope>
    <source>
        <strain evidence="2 3">VR-M41</strain>
    </source>
</reference>
<gene>
    <name evidence="2" type="ORF">GYN08_15375</name>
</gene>
<feature type="chain" id="PRO_5045538930" evidence="1">
    <location>
        <begin position="35"/>
        <end position="475"/>
    </location>
</feature>
<sequence>MNDRTGKRRRVPAKSIAAAALGAALLLSAMPAGLAQTAAQSDGASKQEAKPADEQRNWMARHTHELSLPAADTFDDLEFLRPLLADKKVVGLGENFHQVAEYSQIKIRMIKYLHEQLGYDVIAFESGMMEGAVVDAMQGGLAAEESMRVSMLPVWQSKETLELFEYAREQAKTDHPLILAGYDIQFTHYYSTLFIAQLLETADAGAAKRFSQADEKMIDELYRAAGDRIEELGRPERASAIAAVERKYAPEYRRASRLLRQNEKKIRKKLGDRQEVYDIAIRCLQNRIDSIHMLRLGTTDMYEYWDRLMAENVDWLRTRIYPGKKMILWAHNDHLVKNGSGMSVLEGGKWVRGFKDLGERLYEKLGDDLYIVDLYANRGTASELVTDKPFAFGPMPANSLEHRLASGGYAQSFLDLSRLESPEPGSAWMWDPIYAGEDGMTRSKIEPSNMRLRPKEQYDGLIFIDRVSPPTRLKP</sequence>
<dbReference type="Pfam" id="PF05139">
    <property type="entry name" value="Erythro_esteras"/>
    <property type="match status" value="1"/>
</dbReference>
<dbReference type="InterPro" id="IPR007815">
    <property type="entry name" value="Emycin_Estase"/>
</dbReference>
<comment type="caution">
    <text evidence="2">The sequence shown here is derived from an EMBL/GenBank/DDBJ whole genome shotgun (WGS) entry which is preliminary data.</text>
</comment>
<evidence type="ECO:0000313" key="3">
    <source>
        <dbReference type="Proteomes" id="UP000800303"/>
    </source>
</evidence>
<name>A0ABX0F8J0_9BACL</name>
<dbReference type="RefSeq" id="WP_166275815.1">
    <property type="nucleotide sequence ID" value="NZ_JAAFGS010000005.1"/>
</dbReference>
<dbReference type="PANTHER" id="PTHR31299:SF0">
    <property type="entry name" value="ESTERASE, PUTATIVE (AFU_ORTHOLOGUE AFUA_1G05850)-RELATED"/>
    <property type="match status" value="1"/>
</dbReference>
<dbReference type="EMBL" id="JAAFGS010000005">
    <property type="protein sequence ID" value="NGZ76705.1"/>
    <property type="molecule type" value="Genomic_DNA"/>
</dbReference>
<proteinExistence type="predicted"/>
<dbReference type="Gene3D" id="3.30.1870.10">
    <property type="entry name" value="EreA-like, domain 2"/>
    <property type="match status" value="1"/>
</dbReference>
<keyword evidence="3" id="KW-1185">Reference proteome</keyword>
<dbReference type="SUPFAM" id="SSF159501">
    <property type="entry name" value="EreA/ChaN-like"/>
    <property type="match status" value="1"/>
</dbReference>
<dbReference type="Gene3D" id="3.40.1660.10">
    <property type="entry name" value="EreA-like (biosynthetic domain)"/>
    <property type="match status" value="1"/>
</dbReference>
<feature type="signal peptide" evidence="1">
    <location>
        <begin position="1"/>
        <end position="34"/>
    </location>
</feature>